<feature type="region of interest" description="Disordered" evidence="1">
    <location>
        <begin position="1"/>
        <end position="60"/>
    </location>
</feature>
<comment type="caution">
    <text evidence="2">The sequence shown here is derived from an EMBL/GenBank/DDBJ whole genome shotgun (WGS) entry which is preliminary data.</text>
</comment>
<keyword evidence="3" id="KW-1185">Reference proteome</keyword>
<dbReference type="AlphaFoldDB" id="A0AAW1WW14"/>
<gene>
    <name evidence="2" type="ORF">M0R45_025897</name>
</gene>
<protein>
    <submittedName>
        <fullName evidence="2">Uncharacterized protein</fullName>
    </submittedName>
</protein>
<evidence type="ECO:0000313" key="3">
    <source>
        <dbReference type="Proteomes" id="UP001457282"/>
    </source>
</evidence>
<evidence type="ECO:0000256" key="1">
    <source>
        <dbReference type="SAM" id="MobiDB-lite"/>
    </source>
</evidence>
<feature type="compositionally biased region" description="Gly residues" evidence="1">
    <location>
        <begin position="7"/>
        <end position="16"/>
    </location>
</feature>
<organism evidence="2 3">
    <name type="scientific">Rubus argutus</name>
    <name type="common">Southern blackberry</name>
    <dbReference type="NCBI Taxonomy" id="59490"/>
    <lineage>
        <taxon>Eukaryota</taxon>
        <taxon>Viridiplantae</taxon>
        <taxon>Streptophyta</taxon>
        <taxon>Embryophyta</taxon>
        <taxon>Tracheophyta</taxon>
        <taxon>Spermatophyta</taxon>
        <taxon>Magnoliopsida</taxon>
        <taxon>eudicotyledons</taxon>
        <taxon>Gunneridae</taxon>
        <taxon>Pentapetalae</taxon>
        <taxon>rosids</taxon>
        <taxon>fabids</taxon>
        <taxon>Rosales</taxon>
        <taxon>Rosaceae</taxon>
        <taxon>Rosoideae</taxon>
        <taxon>Rosoideae incertae sedis</taxon>
        <taxon>Rubus</taxon>
    </lineage>
</organism>
<sequence>MGCEVRPGGGSNGGNGAAEQKVRRSSLSEEKPMWLGHGRQQHGLGGGEDGAKKGEQRQISAELKDCRESSGWRVAMAGIGDEVKPRFGNCCGFSEIAGTEKNFESLRWLQEVVSCDREDGIAVLQVGCIF</sequence>
<accession>A0AAW1WW14</accession>
<feature type="compositionally biased region" description="Basic and acidic residues" evidence="1">
    <location>
        <begin position="20"/>
        <end position="32"/>
    </location>
</feature>
<dbReference type="EMBL" id="JBEDUW010000005">
    <property type="protein sequence ID" value="KAK9928777.1"/>
    <property type="molecule type" value="Genomic_DNA"/>
</dbReference>
<reference evidence="2 3" key="1">
    <citation type="journal article" date="2023" name="G3 (Bethesda)">
        <title>A chromosome-length genome assembly and annotation of blackberry (Rubus argutus, cv. 'Hillquist').</title>
        <authorList>
            <person name="Bruna T."/>
            <person name="Aryal R."/>
            <person name="Dudchenko O."/>
            <person name="Sargent D.J."/>
            <person name="Mead D."/>
            <person name="Buti M."/>
            <person name="Cavallini A."/>
            <person name="Hytonen T."/>
            <person name="Andres J."/>
            <person name="Pham M."/>
            <person name="Weisz D."/>
            <person name="Mascagni F."/>
            <person name="Usai G."/>
            <person name="Natali L."/>
            <person name="Bassil N."/>
            <person name="Fernandez G.E."/>
            <person name="Lomsadze A."/>
            <person name="Armour M."/>
            <person name="Olukolu B."/>
            <person name="Poorten T."/>
            <person name="Britton C."/>
            <person name="Davik J."/>
            <person name="Ashrafi H."/>
            <person name="Aiden E.L."/>
            <person name="Borodovsky M."/>
            <person name="Worthington M."/>
        </authorList>
    </citation>
    <scope>NUCLEOTIDE SEQUENCE [LARGE SCALE GENOMIC DNA]</scope>
    <source>
        <strain evidence="2">PI 553951</strain>
    </source>
</reference>
<proteinExistence type="predicted"/>
<feature type="compositionally biased region" description="Basic and acidic residues" evidence="1">
    <location>
        <begin position="49"/>
        <end position="60"/>
    </location>
</feature>
<dbReference type="Proteomes" id="UP001457282">
    <property type="component" value="Unassembled WGS sequence"/>
</dbReference>
<name>A0AAW1WW14_RUBAR</name>
<evidence type="ECO:0000313" key="2">
    <source>
        <dbReference type="EMBL" id="KAK9928777.1"/>
    </source>
</evidence>